<keyword evidence="7" id="KW-0067">ATP-binding</keyword>
<gene>
    <name evidence="18" type="ORF">ASCRUDRAFT_8485</name>
</gene>
<feature type="compositionally biased region" description="Polar residues" evidence="13">
    <location>
        <begin position="1510"/>
        <end position="1531"/>
    </location>
</feature>
<dbReference type="InParanoid" id="A0A1D2VH39"/>
<keyword evidence="9" id="KW-0413">Isomerase</keyword>
<dbReference type="GO" id="GO:0005737">
    <property type="term" value="C:cytoplasm"/>
    <property type="evidence" value="ECO:0007669"/>
    <property type="project" value="TreeGrafter"/>
</dbReference>
<feature type="region of interest" description="Disordered" evidence="13">
    <location>
        <begin position="176"/>
        <end position="195"/>
    </location>
</feature>
<evidence type="ECO:0000256" key="12">
    <source>
        <dbReference type="ARBA" id="ARBA00034808"/>
    </source>
</evidence>
<dbReference type="GO" id="GO:0000724">
    <property type="term" value="P:double-strand break repair via homologous recombination"/>
    <property type="evidence" value="ECO:0007669"/>
    <property type="project" value="TreeGrafter"/>
</dbReference>
<dbReference type="FunCoup" id="A0A1D2VH39">
    <property type="interactions" value="420"/>
</dbReference>
<dbReference type="OrthoDB" id="10261556at2759"/>
<dbReference type="CDD" id="cd18794">
    <property type="entry name" value="SF2_C_RecQ"/>
    <property type="match status" value="1"/>
</dbReference>
<comment type="cofactor">
    <cofactor evidence="1">
        <name>Zn(2+)</name>
        <dbReference type="ChEBI" id="CHEBI:29105"/>
    </cofactor>
</comment>
<dbReference type="SUPFAM" id="SSF52540">
    <property type="entry name" value="P-loop containing nucleoside triphosphate hydrolases"/>
    <property type="match status" value="2"/>
</dbReference>
<dbReference type="GO" id="GO:0006260">
    <property type="term" value="P:DNA replication"/>
    <property type="evidence" value="ECO:0007669"/>
    <property type="project" value="InterPro"/>
</dbReference>
<keyword evidence="8" id="KW-0238">DNA-binding</keyword>
<feature type="domain" description="Helicase ATP-binding" evidence="16">
    <location>
        <begin position="779"/>
        <end position="956"/>
    </location>
</feature>
<dbReference type="InterPro" id="IPR002464">
    <property type="entry name" value="DNA/RNA_helicase_DEAH_CS"/>
</dbReference>
<accession>A0A1D2VH39</accession>
<feature type="compositionally biased region" description="Low complexity" evidence="13">
    <location>
        <begin position="1541"/>
        <end position="1561"/>
    </location>
</feature>
<evidence type="ECO:0000259" key="16">
    <source>
        <dbReference type="PROSITE" id="PS51192"/>
    </source>
</evidence>
<feature type="compositionally biased region" description="Low complexity" evidence="13">
    <location>
        <begin position="719"/>
        <end position="733"/>
    </location>
</feature>
<dbReference type="FunFam" id="3.40.50.300:FF:000340">
    <property type="entry name" value="Bloom syndrome, RecQ helicase"/>
    <property type="match status" value="1"/>
</dbReference>
<dbReference type="GO" id="GO:0006312">
    <property type="term" value="P:mitotic recombination"/>
    <property type="evidence" value="ECO:0007669"/>
    <property type="project" value="UniProtKB-ARBA"/>
</dbReference>
<dbReference type="Gene3D" id="3.40.50.300">
    <property type="entry name" value="P-loop containing nucleotide triphosphate hydrolases"/>
    <property type="match status" value="2"/>
</dbReference>
<evidence type="ECO:0000256" key="3">
    <source>
        <dbReference type="ARBA" id="ARBA00005446"/>
    </source>
</evidence>
<keyword evidence="10" id="KW-0539">Nucleus</keyword>
<evidence type="ECO:0000259" key="15">
    <source>
        <dbReference type="PROSITE" id="PS50967"/>
    </source>
</evidence>
<dbReference type="Gene3D" id="1.10.150.80">
    <property type="entry name" value="HRDC domain"/>
    <property type="match status" value="1"/>
</dbReference>
<dbReference type="SUPFAM" id="SSF47819">
    <property type="entry name" value="HRDC-like"/>
    <property type="match status" value="1"/>
</dbReference>
<evidence type="ECO:0000256" key="5">
    <source>
        <dbReference type="ARBA" id="ARBA00022801"/>
    </source>
</evidence>
<dbReference type="InterPro" id="IPR044876">
    <property type="entry name" value="HRDC_dom_sf"/>
</dbReference>
<dbReference type="PANTHER" id="PTHR13710">
    <property type="entry name" value="DNA HELICASE RECQ FAMILY MEMBER"/>
    <property type="match status" value="1"/>
</dbReference>
<dbReference type="Pfam" id="PF00271">
    <property type="entry name" value="Helicase_C"/>
    <property type="match status" value="1"/>
</dbReference>
<evidence type="ECO:0000256" key="7">
    <source>
        <dbReference type="ARBA" id="ARBA00022840"/>
    </source>
</evidence>
<feature type="domain" description="Rhodanese" evidence="14">
    <location>
        <begin position="996"/>
        <end position="1038"/>
    </location>
</feature>
<evidence type="ECO:0000313" key="18">
    <source>
        <dbReference type="EMBL" id="ODV60912.1"/>
    </source>
</evidence>
<dbReference type="SMART" id="SM00490">
    <property type="entry name" value="HELICc"/>
    <property type="match status" value="1"/>
</dbReference>
<dbReference type="Pfam" id="PF00270">
    <property type="entry name" value="DEAD"/>
    <property type="match status" value="1"/>
</dbReference>
<dbReference type="InterPro" id="IPR027417">
    <property type="entry name" value="P-loop_NTPase"/>
</dbReference>
<evidence type="ECO:0000256" key="11">
    <source>
        <dbReference type="ARBA" id="ARBA00034617"/>
    </source>
</evidence>
<dbReference type="GO" id="GO:0003677">
    <property type="term" value="F:DNA binding"/>
    <property type="evidence" value="ECO:0007669"/>
    <property type="project" value="UniProtKB-KW"/>
</dbReference>
<dbReference type="SUPFAM" id="SSF46785">
    <property type="entry name" value="Winged helix' DNA-binding domain"/>
    <property type="match status" value="1"/>
</dbReference>
<dbReference type="SMART" id="SM00956">
    <property type="entry name" value="RQC"/>
    <property type="match status" value="1"/>
</dbReference>
<dbReference type="Pfam" id="PF00570">
    <property type="entry name" value="HRDC"/>
    <property type="match status" value="1"/>
</dbReference>
<feature type="domain" description="HRDC" evidence="15">
    <location>
        <begin position="1368"/>
        <end position="1452"/>
    </location>
</feature>
<protein>
    <recommendedName>
        <fullName evidence="12">DNA 3'-5' helicase</fullName>
        <ecNumber evidence="12">5.6.2.4</ecNumber>
    </recommendedName>
</protein>
<dbReference type="FunFam" id="3.40.50.300:FF:000296">
    <property type="entry name" value="ATP-dependent DNA helicase RecQ"/>
    <property type="match status" value="1"/>
</dbReference>
<dbReference type="NCBIfam" id="TIGR00614">
    <property type="entry name" value="recQ_fam"/>
    <property type="match status" value="1"/>
</dbReference>
<dbReference type="GO" id="GO:0005634">
    <property type="term" value="C:nucleus"/>
    <property type="evidence" value="ECO:0007669"/>
    <property type="project" value="UniProtKB-SubCell"/>
</dbReference>
<dbReference type="PROSITE" id="PS00690">
    <property type="entry name" value="DEAH_ATP_HELICASE"/>
    <property type="match status" value="1"/>
</dbReference>
<keyword evidence="4" id="KW-0547">Nucleotide-binding</keyword>
<dbReference type="GO" id="GO:0031573">
    <property type="term" value="P:mitotic intra-S DNA damage checkpoint signaling"/>
    <property type="evidence" value="ECO:0007669"/>
    <property type="project" value="UniProtKB-ARBA"/>
</dbReference>
<dbReference type="GO" id="GO:0031422">
    <property type="term" value="C:RecQ family helicase-topoisomerase III complex"/>
    <property type="evidence" value="ECO:0007669"/>
    <property type="project" value="UniProtKB-ARBA"/>
</dbReference>
<evidence type="ECO:0000313" key="19">
    <source>
        <dbReference type="Proteomes" id="UP000095038"/>
    </source>
</evidence>
<feature type="compositionally biased region" description="Polar residues" evidence="13">
    <location>
        <begin position="738"/>
        <end position="747"/>
    </location>
</feature>
<dbReference type="GO" id="GO:0005524">
    <property type="term" value="F:ATP binding"/>
    <property type="evidence" value="ECO:0007669"/>
    <property type="project" value="UniProtKB-KW"/>
</dbReference>
<dbReference type="InterPro" id="IPR036388">
    <property type="entry name" value="WH-like_DNA-bd_sf"/>
</dbReference>
<comment type="catalytic activity">
    <reaction evidence="11">
        <text>Couples ATP hydrolysis with the unwinding of duplex DNA by translocating in the 3'-5' direction.</text>
        <dbReference type="EC" id="5.6.2.4"/>
    </reaction>
</comment>
<organism evidence="18 19">
    <name type="scientific">Ascoidea rubescens DSM 1968</name>
    <dbReference type="NCBI Taxonomy" id="1344418"/>
    <lineage>
        <taxon>Eukaryota</taxon>
        <taxon>Fungi</taxon>
        <taxon>Dikarya</taxon>
        <taxon>Ascomycota</taxon>
        <taxon>Saccharomycotina</taxon>
        <taxon>Saccharomycetes</taxon>
        <taxon>Ascoideaceae</taxon>
        <taxon>Ascoidea</taxon>
    </lineage>
</organism>
<feature type="compositionally biased region" description="Polar residues" evidence="13">
    <location>
        <begin position="1468"/>
        <end position="1480"/>
    </location>
</feature>
<evidence type="ECO:0000256" key="13">
    <source>
        <dbReference type="SAM" id="MobiDB-lite"/>
    </source>
</evidence>
<dbReference type="STRING" id="1344418.A0A1D2VH39"/>
<dbReference type="InterPro" id="IPR004589">
    <property type="entry name" value="DNA_helicase_ATP-dep_RecQ"/>
</dbReference>
<reference evidence="19" key="1">
    <citation type="submission" date="2016-05" db="EMBL/GenBank/DDBJ databases">
        <title>Comparative genomics of biotechnologically important yeasts.</title>
        <authorList>
            <consortium name="DOE Joint Genome Institute"/>
            <person name="Riley R."/>
            <person name="Haridas S."/>
            <person name="Wolfe K.H."/>
            <person name="Lopes M.R."/>
            <person name="Hittinger C.T."/>
            <person name="Goker M."/>
            <person name="Salamov A."/>
            <person name="Wisecaver J."/>
            <person name="Long T.M."/>
            <person name="Aerts A.L."/>
            <person name="Barry K."/>
            <person name="Choi C."/>
            <person name="Clum A."/>
            <person name="Coughlan A.Y."/>
            <person name="Deshpande S."/>
            <person name="Douglass A.P."/>
            <person name="Hanson S.J."/>
            <person name="Klenk H.-P."/>
            <person name="Labutti K."/>
            <person name="Lapidus A."/>
            <person name="Lindquist E."/>
            <person name="Lipzen A."/>
            <person name="Meier-Kolthoff J.P."/>
            <person name="Ohm R.A."/>
            <person name="Otillar R.P."/>
            <person name="Pangilinan J."/>
            <person name="Peng Y."/>
            <person name="Rokas A."/>
            <person name="Rosa C.A."/>
            <person name="Scheuner C."/>
            <person name="Sibirny A.A."/>
            <person name="Slot J.C."/>
            <person name="Stielow J.B."/>
            <person name="Sun H."/>
            <person name="Kurtzman C.P."/>
            <person name="Blackwell M."/>
            <person name="Grigoriev I.V."/>
            <person name="Jeffries T.W."/>
        </authorList>
    </citation>
    <scope>NUCLEOTIDE SEQUENCE [LARGE SCALE GENOMIC DNA]</scope>
    <source>
        <strain evidence="19">DSM 1968</strain>
    </source>
</reference>
<feature type="region of interest" description="Disordered" evidence="13">
    <location>
        <begin position="710"/>
        <end position="747"/>
    </location>
</feature>
<dbReference type="EC" id="5.6.2.4" evidence="12"/>
<dbReference type="PROSITE" id="PS51192">
    <property type="entry name" value="HELICASE_ATP_BIND_1"/>
    <property type="match status" value="1"/>
</dbReference>
<dbReference type="Proteomes" id="UP000095038">
    <property type="component" value="Unassembled WGS sequence"/>
</dbReference>
<feature type="compositionally biased region" description="Polar residues" evidence="13">
    <location>
        <begin position="181"/>
        <end position="195"/>
    </location>
</feature>
<evidence type="ECO:0000256" key="8">
    <source>
        <dbReference type="ARBA" id="ARBA00023125"/>
    </source>
</evidence>
<feature type="domain" description="Helicase C-terminal" evidence="17">
    <location>
        <begin position="981"/>
        <end position="1127"/>
    </location>
</feature>
<keyword evidence="19" id="KW-1185">Reference proteome</keyword>
<dbReference type="InterPro" id="IPR032284">
    <property type="entry name" value="RecQ_Zn-bd"/>
</dbReference>
<dbReference type="GO" id="GO:0016787">
    <property type="term" value="F:hydrolase activity"/>
    <property type="evidence" value="ECO:0007669"/>
    <property type="project" value="UniProtKB-KW"/>
</dbReference>
<dbReference type="GO" id="GO:0009378">
    <property type="term" value="F:four-way junction helicase activity"/>
    <property type="evidence" value="ECO:0007669"/>
    <property type="project" value="TreeGrafter"/>
</dbReference>
<evidence type="ECO:0000259" key="14">
    <source>
        <dbReference type="PROSITE" id="PS50206"/>
    </source>
</evidence>
<evidence type="ECO:0000256" key="2">
    <source>
        <dbReference type="ARBA" id="ARBA00004123"/>
    </source>
</evidence>
<keyword evidence="6" id="KW-0347">Helicase</keyword>
<proteinExistence type="inferred from homology"/>
<dbReference type="Pfam" id="PF09382">
    <property type="entry name" value="RQC"/>
    <property type="match status" value="1"/>
</dbReference>
<dbReference type="RefSeq" id="XP_020047219.1">
    <property type="nucleotide sequence ID" value="XM_020194878.1"/>
</dbReference>
<dbReference type="GO" id="GO:0043138">
    <property type="term" value="F:3'-5' DNA helicase activity"/>
    <property type="evidence" value="ECO:0007669"/>
    <property type="project" value="UniProtKB-EC"/>
</dbReference>
<dbReference type="PROSITE" id="PS50967">
    <property type="entry name" value="HRDC"/>
    <property type="match status" value="1"/>
</dbReference>
<dbReference type="InterPro" id="IPR002121">
    <property type="entry name" value="HRDC_dom"/>
</dbReference>
<feature type="compositionally biased region" description="Basic residues" evidence="13">
    <location>
        <begin position="1562"/>
        <end position="1577"/>
    </location>
</feature>
<comment type="similarity">
    <text evidence="3">Belongs to the helicase family. RecQ subfamily.</text>
</comment>
<dbReference type="InterPro" id="IPR018982">
    <property type="entry name" value="RQC_domain"/>
</dbReference>
<evidence type="ECO:0000256" key="10">
    <source>
        <dbReference type="ARBA" id="ARBA00023242"/>
    </source>
</evidence>
<dbReference type="GO" id="GO:0000729">
    <property type="term" value="P:DNA double-strand break processing"/>
    <property type="evidence" value="ECO:0007669"/>
    <property type="project" value="UniProtKB-ARBA"/>
</dbReference>
<dbReference type="Gene3D" id="1.10.10.10">
    <property type="entry name" value="Winged helix-like DNA-binding domain superfamily/Winged helix DNA-binding domain"/>
    <property type="match status" value="1"/>
</dbReference>
<dbReference type="PROSITE" id="PS51194">
    <property type="entry name" value="HELICASE_CTER"/>
    <property type="match status" value="1"/>
</dbReference>
<dbReference type="InterPro" id="IPR014001">
    <property type="entry name" value="Helicase_ATP-bd"/>
</dbReference>
<dbReference type="InterPro" id="IPR011545">
    <property type="entry name" value="DEAD/DEAH_box_helicase_dom"/>
</dbReference>
<evidence type="ECO:0000256" key="9">
    <source>
        <dbReference type="ARBA" id="ARBA00023235"/>
    </source>
</evidence>
<evidence type="ECO:0000256" key="1">
    <source>
        <dbReference type="ARBA" id="ARBA00001947"/>
    </source>
</evidence>
<feature type="region of interest" description="Disordered" evidence="13">
    <location>
        <begin position="1464"/>
        <end position="1492"/>
    </location>
</feature>
<dbReference type="SMART" id="SM00487">
    <property type="entry name" value="DEXDc"/>
    <property type="match status" value="1"/>
</dbReference>
<evidence type="ECO:0000256" key="4">
    <source>
        <dbReference type="ARBA" id="ARBA00022741"/>
    </source>
</evidence>
<feature type="compositionally biased region" description="Basic and acidic residues" evidence="13">
    <location>
        <begin position="1482"/>
        <end position="1492"/>
    </location>
</feature>
<dbReference type="InterPro" id="IPR001763">
    <property type="entry name" value="Rhodanese-like_dom"/>
</dbReference>
<dbReference type="PROSITE" id="PS50206">
    <property type="entry name" value="RHODANESE_3"/>
    <property type="match status" value="1"/>
</dbReference>
<sequence length="1577" mass="177890">MVVRSNIDIHKKAIYENTLNIPSSSSLLFLYSNVTTNTSNMASTTHLASGDGPLIHSLMPVSISRANNKYSTAPSSNSFGVANVSLQNTNLSHNNASPLAELTLNTEVSTRHSHDEHNLLALRSFLASTNDQKKKPKVIQSTLSFNDTALNGANSLPLNFNIERTSRLSGIGVLSPEKHSMASSGKDTNGANHSSNTNILQEIVDLTMDTDIFSDGDSIIDEIINNKTYPRNNSNSNQPELVKRTYLNYNLDHNNIVHINSTTSTNIDKKNNKKIKLNGPGHLFDIDINNRLNQIKNLISNFNIKLFKNLPSDSLSSLIQSQFNLIKNQSSLIIFQNLINTNNKGNTNDSNNLNTDIININLEIKKNLSEIEKFFSDINLDIKTDSNLMNINFNTTNTASTHSFNDKTINTNIHINTNTDTNHITNGNAQNNIEPHISFLRTNSTATTNINDNILDFQSDEFDADDDNIELIKFNNDKSKSINPPTVSNFDNHTSNIDFDDNHLTVKRNLRTRSKNYNFTNLDDINDHLFHTQNIIDPDEPIYSQRSLEPIEDDNNSIVEEFIDDEEVDDIIFSNDEDYIPENDELESVNDDNFYDATSTENIQSEITNLKNDDESDIESENDPDILNPSRRIWSQDVPLENDNQIQINGSNNSADLDDDIEIIGANEFTNEREINIISLDSELSDNGGIDDIDDIDLINLTEDNNKPDINSISHESNRNNSFSSSSSIISNNKNEKTPTNSFSNQSSEKIYPWTSEVYGKLKQVFNLSSFRSNQLEAINSTLNGQDVFVLMPTGGGKSLCYQLPAVVRSGKTHGTTIVISPLISLMQDQVQHLLDKKVLAAYINSKATADEKRHTFNLFINGCLELVYLSPEMISSSRQARNAIQKLFETKKLARIVVDEAHCVSSWGHDFRPDYQSLRFFKTEYPTIPIMALTATANAHVKQDILHNLKMTNCKVFVQSFNRTNLFYHVIKKYKDSTLDISNIIKTKFKNQCGIIYCHSKNSCEQTSQSLRQHGINAAFYHAGMAADSRLNIQKLWQADKIHVICATIAFGMGIDKPDVRYVIHLTIPRTLEGYYQETGRAGRDGKKSQCIMYFNFRDARVLQGMIQKDGDLDRAGKEKHLEKLNQVVQYCVNITDCRRRQVLQYFNEEFDAKDCHRQCDNCVNGLSSTIIEKDVSEVSKEIVLLVRKIQNEKVTLIYCQDVFRGSKGNKIINAGHDKLAGHGGGKNLDKTDLNRIFFHLVSEQILEEYSVINGAGFATSYVKVNEKNARPLINNRKKILMSFSTPNDSNGSNGQNSKLSIDNIQLAEVGNKISNLSSFRYRDTTMNNNSPKITTARQQLERQASNSNFFSPIVLNNNTSLNEKGKQFNEKCFESLNRLRQDKMNSMGLKNCSSIFSNETLKDMAMKLPSNKNEFEKLKGIKQTQIEEYYYSFRPLLNALRNQKNLLETQQTVPLSGFMGAETNRRASGTSNDTSPYFNRQERIDYTKKTEEEETILNKLISYSQVKSTNQDTSNAMVEQKSTSTQTRYNRTKGKGKSKSSYSRGSRGGSTSKITSSRRSLAKKATKKNVKIMKI</sequence>
<evidence type="ECO:0000256" key="6">
    <source>
        <dbReference type="ARBA" id="ARBA00022806"/>
    </source>
</evidence>
<comment type="subcellular location">
    <subcellularLocation>
        <location evidence="2">Nucleus</location>
    </subcellularLocation>
</comment>
<dbReference type="InterPro" id="IPR036390">
    <property type="entry name" value="WH_DNA-bd_sf"/>
</dbReference>
<dbReference type="InterPro" id="IPR010997">
    <property type="entry name" value="HRDC-like_sf"/>
</dbReference>
<evidence type="ECO:0000259" key="17">
    <source>
        <dbReference type="PROSITE" id="PS51194"/>
    </source>
</evidence>
<dbReference type="PANTHER" id="PTHR13710:SF153">
    <property type="entry name" value="RECQ-LIKE DNA HELICASE BLM"/>
    <property type="match status" value="1"/>
</dbReference>
<dbReference type="GeneID" id="30968514"/>
<dbReference type="InterPro" id="IPR001650">
    <property type="entry name" value="Helicase_C-like"/>
</dbReference>
<dbReference type="CDD" id="cd17920">
    <property type="entry name" value="DEXHc_RecQ"/>
    <property type="match status" value="1"/>
</dbReference>
<dbReference type="Pfam" id="PF16124">
    <property type="entry name" value="RecQ_Zn_bind"/>
    <property type="match status" value="1"/>
</dbReference>
<keyword evidence="5" id="KW-0378">Hydrolase</keyword>
<dbReference type="EMBL" id="KV454481">
    <property type="protein sequence ID" value="ODV60912.1"/>
    <property type="molecule type" value="Genomic_DNA"/>
</dbReference>
<feature type="region of interest" description="Disordered" evidence="13">
    <location>
        <begin position="1510"/>
        <end position="1577"/>
    </location>
</feature>
<name>A0A1D2VH39_9ASCO</name>